<evidence type="ECO:0000259" key="5">
    <source>
        <dbReference type="PROSITE" id="PS50234"/>
    </source>
</evidence>
<dbReference type="AlphaFoldDB" id="A0A8U0A180"/>
<evidence type="ECO:0000256" key="1">
    <source>
        <dbReference type="ARBA" id="ARBA00005799"/>
    </source>
</evidence>
<keyword evidence="7" id="KW-1185">Reference proteome</keyword>
<protein>
    <submittedName>
        <fullName evidence="6">VWA domain-containing protein</fullName>
    </submittedName>
</protein>
<name>A0A8U0A180_9EURY</name>
<dbReference type="InterPro" id="IPR036465">
    <property type="entry name" value="vWFA_dom_sf"/>
</dbReference>
<dbReference type="CDD" id="cd01451">
    <property type="entry name" value="vWA_Magnesium_chelatase"/>
    <property type="match status" value="1"/>
</dbReference>
<dbReference type="KEGG" id="haad:MW046_12800"/>
<dbReference type="Pfam" id="PF01078">
    <property type="entry name" value="Mg_chelatase"/>
    <property type="match status" value="1"/>
</dbReference>
<dbReference type="Gene3D" id="3.40.50.410">
    <property type="entry name" value="von Willebrand factor, type A domain"/>
    <property type="match status" value="1"/>
</dbReference>
<dbReference type="InterPro" id="IPR041628">
    <property type="entry name" value="ChlI/MoxR_AAA_lid"/>
</dbReference>
<keyword evidence="2" id="KW-0547">Nucleotide-binding</keyword>
<dbReference type="GeneID" id="71928941"/>
<dbReference type="PANTHER" id="PTHR35023:SF1">
    <property type="entry name" value="MG-PROTOPORPHYRIN IX CHELATASE"/>
    <property type="match status" value="1"/>
</dbReference>
<dbReference type="PROSITE" id="PS50234">
    <property type="entry name" value="VWFA"/>
    <property type="match status" value="1"/>
</dbReference>
<dbReference type="Pfam" id="PF13519">
    <property type="entry name" value="VWA_2"/>
    <property type="match status" value="1"/>
</dbReference>
<dbReference type="CDD" id="cd00009">
    <property type="entry name" value="AAA"/>
    <property type="match status" value="1"/>
</dbReference>
<gene>
    <name evidence="6" type="ORF">MW046_12800</name>
</gene>
<evidence type="ECO:0000313" key="6">
    <source>
        <dbReference type="EMBL" id="UPM42822.1"/>
    </source>
</evidence>
<dbReference type="SMART" id="SM00327">
    <property type="entry name" value="VWA"/>
    <property type="match status" value="1"/>
</dbReference>
<dbReference type="InterPro" id="IPR000523">
    <property type="entry name" value="Mg_chelatse_chII-like_cat_dom"/>
</dbReference>
<organism evidence="6 7">
    <name type="scientific">Halocatena salina</name>
    <dbReference type="NCBI Taxonomy" id="2934340"/>
    <lineage>
        <taxon>Archaea</taxon>
        <taxon>Methanobacteriati</taxon>
        <taxon>Methanobacteriota</taxon>
        <taxon>Stenosarchaea group</taxon>
        <taxon>Halobacteria</taxon>
        <taxon>Halobacteriales</taxon>
        <taxon>Natronomonadaceae</taxon>
        <taxon>Halocatena</taxon>
    </lineage>
</organism>
<dbReference type="InterPro" id="IPR027417">
    <property type="entry name" value="P-loop_NTPase"/>
</dbReference>
<feature type="compositionally biased region" description="Basic and acidic residues" evidence="4">
    <location>
        <begin position="385"/>
        <end position="417"/>
    </location>
</feature>
<feature type="compositionally biased region" description="Acidic residues" evidence="4">
    <location>
        <begin position="339"/>
        <end position="376"/>
    </location>
</feature>
<sequence length="688" mass="73582">MVDLCADKKTLPEESAPSFAEIVGQEELKEALLATVVNDGLDGLLIRGEKGTGKSTTVRALSEQLPSQSVITGCPYGCPPDVPERQCEDCRERTDPETTERSVPLVTLPLGATRERVVGTLSVADALAGDYEFDAGVLARANRGILYIDEVNLLNDHLVDVLLDVAASGVNRVERDGMSLTHPAEFTLIGTMNPEEGDLRPQLRDRFALQATVTACDDLDQRVTIINQAIGQTDKEERSALNTTTVRDRVRTARDRFRDVSLPRPIAETIAECCRESGVEGHRGDIATAHAAMTFAALDDRTTVTESDVQRAVSFALPHRLRSRPFEDAQDIEDVIQEQFDEGTEPEDRETEPSEDSPETDAEADGTMDSESDDGEPTAPSPTKARSDDLSDSDRSADPHEGTDGDRTDEGDEGRTDEGDEATPIIPGQDRADIGAANAPDPSVPAVSDEVDSVDGDHVRISPRVDGAGSRVRTRRAASTDRQLDAAASVRAAASRGAQSVASRDLRHSIRQSETAALVVFVVDASASMRPAMAVAKATMLELLQDTYQHRDEVAFITFSGEDADVLLPPTDSVALAARHLKELPTGDRTPLPAGLHTASELLERADPDASLVVAVTDGRANVPRERPVSETRTAATRLAETGAHTLIVDAGDGSGLTETIAETTGGERVPLDALSAERVDTAVSAIE</sequence>
<proteinExistence type="inferred from homology"/>
<feature type="domain" description="VWFA" evidence="5">
    <location>
        <begin position="518"/>
        <end position="688"/>
    </location>
</feature>
<evidence type="ECO:0000313" key="7">
    <source>
        <dbReference type="Proteomes" id="UP000831768"/>
    </source>
</evidence>
<dbReference type="RefSeq" id="WP_247993493.1">
    <property type="nucleotide sequence ID" value="NZ_CP096019.1"/>
</dbReference>
<dbReference type="InterPro" id="IPR003593">
    <property type="entry name" value="AAA+_ATPase"/>
</dbReference>
<dbReference type="Pfam" id="PF17863">
    <property type="entry name" value="AAA_lid_2"/>
    <property type="match status" value="1"/>
</dbReference>
<dbReference type="GO" id="GO:0005524">
    <property type="term" value="F:ATP binding"/>
    <property type="evidence" value="ECO:0007669"/>
    <property type="project" value="UniProtKB-KW"/>
</dbReference>
<dbReference type="SMART" id="SM00382">
    <property type="entry name" value="AAA"/>
    <property type="match status" value="1"/>
</dbReference>
<dbReference type="SUPFAM" id="SSF53300">
    <property type="entry name" value="vWA-like"/>
    <property type="match status" value="1"/>
</dbReference>
<dbReference type="Proteomes" id="UP000831768">
    <property type="component" value="Chromosome"/>
</dbReference>
<comment type="similarity">
    <text evidence="1">Belongs to the Mg-chelatase subunits D/I family.</text>
</comment>
<dbReference type="EMBL" id="CP096019">
    <property type="protein sequence ID" value="UPM42822.1"/>
    <property type="molecule type" value="Genomic_DNA"/>
</dbReference>
<dbReference type="InterPro" id="IPR002035">
    <property type="entry name" value="VWF_A"/>
</dbReference>
<dbReference type="InterPro" id="IPR041702">
    <property type="entry name" value="BchD/ChlD_VWA"/>
</dbReference>
<evidence type="ECO:0000256" key="3">
    <source>
        <dbReference type="ARBA" id="ARBA00022840"/>
    </source>
</evidence>
<evidence type="ECO:0000256" key="4">
    <source>
        <dbReference type="SAM" id="MobiDB-lite"/>
    </source>
</evidence>
<dbReference type="Gene3D" id="1.10.8.80">
    <property type="entry name" value="Magnesium chelatase subunit I, C-Terminal domain"/>
    <property type="match status" value="1"/>
</dbReference>
<dbReference type="InterPro" id="IPR052989">
    <property type="entry name" value="Mg-chelatase_DI-like"/>
</dbReference>
<accession>A0A8U0A180</accession>
<reference evidence="6" key="1">
    <citation type="submission" date="2022-04" db="EMBL/GenBank/DDBJ databases">
        <title>Halocatena sp. nov., isolated from a salt lake.</title>
        <authorList>
            <person name="Cui H.-L."/>
        </authorList>
    </citation>
    <scope>NUCLEOTIDE SEQUENCE</scope>
    <source>
        <strain evidence="6">AD-1</strain>
    </source>
</reference>
<dbReference type="Gene3D" id="3.40.50.300">
    <property type="entry name" value="P-loop containing nucleotide triphosphate hydrolases"/>
    <property type="match status" value="1"/>
</dbReference>
<keyword evidence="3" id="KW-0067">ATP-binding</keyword>
<dbReference type="PANTHER" id="PTHR35023">
    <property type="entry name" value="CHELATASE-RELATED"/>
    <property type="match status" value="1"/>
</dbReference>
<dbReference type="SUPFAM" id="SSF52540">
    <property type="entry name" value="P-loop containing nucleoside triphosphate hydrolases"/>
    <property type="match status" value="1"/>
</dbReference>
<feature type="region of interest" description="Disordered" evidence="4">
    <location>
        <begin position="339"/>
        <end position="480"/>
    </location>
</feature>
<evidence type="ECO:0000256" key="2">
    <source>
        <dbReference type="ARBA" id="ARBA00022741"/>
    </source>
</evidence>